<dbReference type="Pfam" id="PF00642">
    <property type="entry name" value="zf-CCCH"/>
    <property type="match status" value="1"/>
</dbReference>
<proteinExistence type="predicted"/>
<keyword evidence="3 6" id="KW-0862">Zinc</keyword>
<feature type="domain" description="C3H1-type" evidence="9">
    <location>
        <begin position="193"/>
        <end position="220"/>
    </location>
</feature>
<evidence type="ECO:0000256" key="1">
    <source>
        <dbReference type="ARBA" id="ARBA00022723"/>
    </source>
</evidence>
<dbReference type="Gene3D" id="3.30.70.330">
    <property type="match status" value="1"/>
</dbReference>
<dbReference type="InterPro" id="IPR012677">
    <property type="entry name" value="Nucleotide-bd_a/b_plait_sf"/>
</dbReference>
<reference evidence="12" key="1">
    <citation type="submission" date="2017-02" db="UniProtKB">
        <authorList>
            <consortium name="WormBaseParasite"/>
        </authorList>
    </citation>
    <scope>IDENTIFICATION</scope>
</reference>
<feature type="compositionally biased region" description="Acidic residues" evidence="8">
    <location>
        <begin position="559"/>
        <end position="571"/>
    </location>
</feature>
<dbReference type="AlphaFoldDB" id="A0A0R3SY64"/>
<feature type="compositionally biased region" description="Basic residues" evidence="8">
    <location>
        <begin position="189"/>
        <end position="198"/>
    </location>
</feature>
<feature type="region of interest" description="Disordered" evidence="8">
    <location>
        <begin position="335"/>
        <end position="369"/>
    </location>
</feature>
<evidence type="ECO:0000256" key="5">
    <source>
        <dbReference type="ARBA" id="ARBA00043866"/>
    </source>
</evidence>
<dbReference type="InterPro" id="IPR035979">
    <property type="entry name" value="RBD_domain_sf"/>
</dbReference>
<evidence type="ECO:0000259" key="9">
    <source>
        <dbReference type="PROSITE" id="PS50103"/>
    </source>
</evidence>
<dbReference type="InterPro" id="IPR045137">
    <property type="entry name" value="RBM26/27"/>
</dbReference>
<dbReference type="SMART" id="SM00356">
    <property type="entry name" value="ZnF_C3H1"/>
    <property type="match status" value="1"/>
</dbReference>
<feature type="coiled-coil region" evidence="7">
    <location>
        <begin position="769"/>
        <end position="820"/>
    </location>
</feature>
<dbReference type="SUPFAM" id="SSF90229">
    <property type="entry name" value="CCCH zinc finger"/>
    <property type="match status" value="1"/>
</dbReference>
<dbReference type="Gene3D" id="4.10.1000.10">
    <property type="entry name" value="Zinc finger, CCCH-type"/>
    <property type="match status" value="1"/>
</dbReference>
<feature type="region of interest" description="Disordered" evidence="8">
    <location>
        <begin position="588"/>
        <end position="615"/>
    </location>
</feature>
<feature type="compositionally biased region" description="Basic residues" evidence="8">
    <location>
        <begin position="88"/>
        <end position="101"/>
    </location>
</feature>
<dbReference type="PROSITE" id="PS50103">
    <property type="entry name" value="ZF_C3H1"/>
    <property type="match status" value="1"/>
</dbReference>
<evidence type="ECO:0000256" key="7">
    <source>
        <dbReference type="SAM" id="Coils"/>
    </source>
</evidence>
<feature type="zinc finger region" description="C3H1-type" evidence="6">
    <location>
        <begin position="193"/>
        <end position="220"/>
    </location>
</feature>
<dbReference type="Proteomes" id="UP000274504">
    <property type="component" value="Unassembled WGS sequence"/>
</dbReference>
<dbReference type="SMART" id="SM00360">
    <property type="entry name" value="RRM"/>
    <property type="match status" value="1"/>
</dbReference>
<dbReference type="PANTHER" id="PTHR14398">
    <property type="entry name" value="RNA RECOGNITION RRM/RNP DOMAIN"/>
    <property type="match status" value="1"/>
</dbReference>
<evidence type="ECO:0000256" key="6">
    <source>
        <dbReference type="PROSITE-ProRule" id="PRU00723"/>
    </source>
</evidence>
<dbReference type="EMBL" id="UYSG01011860">
    <property type="protein sequence ID" value="VDL63836.1"/>
    <property type="molecule type" value="Genomic_DNA"/>
</dbReference>
<dbReference type="WBParaSite" id="HDID_0001070901-mRNA-1">
    <property type="protein sequence ID" value="HDID_0001070901-mRNA-1"/>
    <property type="gene ID" value="HDID_0001070901"/>
</dbReference>
<organism evidence="12">
    <name type="scientific">Hymenolepis diminuta</name>
    <name type="common">Rat tapeworm</name>
    <dbReference type="NCBI Taxonomy" id="6216"/>
    <lineage>
        <taxon>Eukaryota</taxon>
        <taxon>Metazoa</taxon>
        <taxon>Spiralia</taxon>
        <taxon>Lophotrochozoa</taxon>
        <taxon>Platyhelminthes</taxon>
        <taxon>Cestoda</taxon>
        <taxon>Eucestoda</taxon>
        <taxon>Cyclophyllidea</taxon>
        <taxon>Hymenolepididae</taxon>
        <taxon>Hymenolepis</taxon>
    </lineage>
</organism>
<evidence type="ECO:0000256" key="3">
    <source>
        <dbReference type="ARBA" id="ARBA00022833"/>
    </source>
</evidence>
<dbReference type="InterPro" id="IPR036855">
    <property type="entry name" value="Znf_CCCH_sf"/>
</dbReference>
<keyword evidence="4" id="KW-0694">RNA-binding</keyword>
<gene>
    <name evidence="10" type="ORF">HDID_LOCUS10707</name>
</gene>
<dbReference type="GO" id="GO:0005634">
    <property type="term" value="C:nucleus"/>
    <property type="evidence" value="ECO:0007669"/>
    <property type="project" value="TreeGrafter"/>
</dbReference>
<evidence type="ECO:0000256" key="2">
    <source>
        <dbReference type="ARBA" id="ARBA00022771"/>
    </source>
</evidence>
<name>A0A0R3SY64_HYMDI</name>
<dbReference type="CDD" id="cd12257">
    <property type="entry name" value="RRM1_RBM26_like"/>
    <property type="match status" value="1"/>
</dbReference>
<evidence type="ECO:0000313" key="10">
    <source>
        <dbReference type="EMBL" id="VDL63836.1"/>
    </source>
</evidence>
<dbReference type="STRING" id="6216.A0A0R3SY64"/>
<dbReference type="PANTHER" id="PTHR14398:SF0">
    <property type="entry name" value="ZINC FINGER PROTEIN SWM"/>
    <property type="match status" value="1"/>
</dbReference>
<dbReference type="InterPro" id="IPR002483">
    <property type="entry name" value="PWI_dom"/>
</dbReference>
<dbReference type="InterPro" id="IPR000504">
    <property type="entry name" value="RRM_dom"/>
</dbReference>
<feature type="region of interest" description="Disordered" evidence="8">
    <location>
        <begin position="277"/>
        <end position="313"/>
    </location>
</feature>
<comment type="function">
    <text evidence="5">May be involved in the turnover of nuclear polyadenylated (pA+) RNA.</text>
</comment>
<evidence type="ECO:0000313" key="11">
    <source>
        <dbReference type="Proteomes" id="UP000274504"/>
    </source>
</evidence>
<protein>
    <submittedName>
        <fullName evidence="12">C3H1-type domain-containing protein</fullName>
    </submittedName>
</protein>
<keyword evidence="1 6" id="KW-0479">Metal-binding</keyword>
<dbReference type="GO" id="GO:0008270">
    <property type="term" value="F:zinc ion binding"/>
    <property type="evidence" value="ECO:0007669"/>
    <property type="project" value="UniProtKB-KW"/>
</dbReference>
<reference evidence="10 11" key="2">
    <citation type="submission" date="2018-11" db="EMBL/GenBank/DDBJ databases">
        <authorList>
            <consortium name="Pathogen Informatics"/>
        </authorList>
    </citation>
    <scope>NUCLEOTIDE SEQUENCE [LARGE SCALE GENOMIC DNA]</scope>
</reference>
<feature type="region of interest" description="Disordered" evidence="8">
    <location>
        <begin position="498"/>
        <end position="571"/>
    </location>
</feature>
<evidence type="ECO:0000313" key="12">
    <source>
        <dbReference type="WBParaSite" id="HDID_0001070901-mRNA-1"/>
    </source>
</evidence>
<feature type="compositionally biased region" description="Basic and acidic residues" evidence="8">
    <location>
        <begin position="164"/>
        <end position="188"/>
    </location>
</feature>
<evidence type="ECO:0000256" key="4">
    <source>
        <dbReference type="ARBA" id="ARBA00022884"/>
    </source>
</evidence>
<sequence>MRFNKAALNKWLSSKIDALSVTDLNPLFKYICVLLSKTKPLEELKSSCVDQLYELLGDETSNFVEEMFKVIVASPPSPDDLSPERPARRLRNNRSRSRSPHRSSSGKYQRSRSPQEALDEKSISRGNNGSRRERHQTSKSQRHHNEYNPEDVVARNSSHHRSDRPHDRNRFDRSRSRKSEDVSEDVHHHQQHNQRPRCRNFDEKGFCNYGDRCKYEHGSNPVVVPAAWTAAANLFDTALAVSGTSLLPTPSANGSTGLLGGSGDPLLPSNLERDEMIPGDIPTYNPTPIVESLSRKSGHSHRPRSNLANNKNIIPIPTVDTNNAYDPTSTIPLAYEPARPELSDTKLSGDDERSGNELSLGPTTSDYTPSPINQIAGQQCSLLVTKLPWRLNDIEILREHFARFGNIVSVQTHYSGQNSQALITYATPGEAEAAYRSPDPILSNRFIRTYLHPPSNNNNSGRFRNIGGAYKGGHNKDSLGFSQFGNALLGDAQPSRLPAKLRLGQGPGGALKRTYRGDNKGGPNAPVISHTDAKTSFSSSSRRSRWRLERDENGNPISGDEEEEEQEDEDLRNEMIAGEDSAEAAILDISGGDNDDDDNIFGGSGGSNRKRLRSSEFGNMDDNFLRGVSEFLIEQSDIRTSRNSLSLTDQEAVEAEAARKKALWERQKSIALKEHQAKLAQLEKQRAFRLHAERERMAQISQLKVELKETVASAERCTEKAFKRTLLKKANDLIERINELKQSTPLAPKRLDDAKQQKTVQQMLPDNIAAERLEKIADVKKQLAEAELELQAGECAPDRQTEIRKKITELKRQLVDLETIRPSDLAAIDSQSTLATRPHTKLDNRPRVIYVTGHTLDDVEAFRRALHNCYFHTQSFQSFTCGSEKEPVLEITFRTRDFAERALRTFTTFHGRQLTLSFNQPPCLTGETAGEGCDPKVAAAAADSSDLLHFEGDEDDNKIELSEQTLPYFFLSSVSALG</sequence>
<dbReference type="Pfam" id="PF01480">
    <property type="entry name" value="PWI"/>
    <property type="match status" value="1"/>
</dbReference>
<accession>A0A0R3SY64</accession>
<keyword evidence="2 6" id="KW-0863">Zinc-finger</keyword>
<evidence type="ECO:0000256" key="8">
    <source>
        <dbReference type="SAM" id="MobiDB-lite"/>
    </source>
</evidence>
<feature type="compositionally biased region" description="Basic and acidic residues" evidence="8">
    <location>
        <begin position="338"/>
        <end position="355"/>
    </location>
</feature>
<dbReference type="OrthoDB" id="443401at2759"/>
<dbReference type="InterPro" id="IPR000571">
    <property type="entry name" value="Znf_CCCH"/>
</dbReference>
<keyword evidence="7" id="KW-0175">Coiled coil</keyword>
<dbReference type="SUPFAM" id="SSF54928">
    <property type="entry name" value="RNA-binding domain, RBD"/>
    <property type="match status" value="1"/>
</dbReference>
<dbReference type="GO" id="GO:0003723">
    <property type="term" value="F:RNA binding"/>
    <property type="evidence" value="ECO:0007669"/>
    <property type="project" value="UniProtKB-KW"/>
</dbReference>
<feature type="region of interest" description="Disordered" evidence="8">
    <location>
        <begin position="74"/>
        <end position="201"/>
    </location>
</feature>